<feature type="transmembrane region" description="Helical" evidence="5">
    <location>
        <begin position="33"/>
        <end position="55"/>
    </location>
</feature>
<evidence type="ECO:0000256" key="4">
    <source>
        <dbReference type="ARBA" id="ARBA00023136"/>
    </source>
</evidence>
<evidence type="ECO:0000256" key="2">
    <source>
        <dbReference type="ARBA" id="ARBA00022692"/>
    </source>
</evidence>
<keyword evidence="4 5" id="KW-0472">Membrane</keyword>
<keyword evidence="2 5" id="KW-0812">Transmembrane</keyword>
<dbReference type="InterPro" id="IPR013525">
    <property type="entry name" value="ABC2_TM"/>
</dbReference>
<accession>A0A645A9E2</accession>
<evidence type="ECO:0000259" key="6">
    <source>
        <dbReference type="Pfam" id="PF12698"/>
    </source>
</evidence>
<protein>
    <recommendedName>
        <fullName evidence="6">ABC-2 type transporter transmembrane domain-containing protein</fullName>
    </recommendedName>
</protein>
<feature type="transmembrane region" description="Helical" evidence="5">
    <location>
        <begin position="310"/>
        <end position="332"/>
    </location>
</feature>
<feature type="transmembrane region" description="Helical" evidence="5">
    <location>
        <begin position="271"/>
        <end position="298"/>
    </location>
</feature>
<dbReference type="AlphaFoldDB" id="A0A645A9E2"/>
<keyword evidence="3 5" id="KW-1133">Transmembrane helix</keyword>
<comment type="caution">
    <text evidence="7">The sequence shown here is derived from an EMBL/GenBank/DDBJ whole genome shotgun (WGS) entry which is preliminary data.</text>
</comment>
<gene>
    <name evidence="7" type="primary">yhaP_11</name>
    <name evidence="7" type="ORF">SDC9_96521</name>
</gene>
<evidence type="ECO:0000256" key="3">
    <source>
        <dbReference type="ARBA" id="ARBA00022989"/>
    </source>
</evidence>
<dbReference type="Pfam" id="PF12698">
    <property type="entry name" value="ABC2_membrane_3"/>
    <property type="match status" value="1"/>
</dbReference>
<reference evidence="7" key="1">
    <citation type="submission" date="2019-08" db="EMBL/GenBank/DDBJ databases">
        <authorList>
            <person name="Kucharzyk K."/>
            <person name="Murdoch R.W."/>
            <person name="Higgins S."/>
            <person name="Loffler F."/>
        </authorList>
    </citation>
    <scope>NUCLEOTIDE SEQUENCE</scope>
</reference>
<feature type="domain" description="ABC-2 type transporter transmembrane" evidence="6">
    <location>
        <begin position="39"/>
        <end position="374"/>
    </location>
</feature>
<dbReference type="GO" id="GO:0016020">
    <property type="term" value="C:membrane"/>
    <property type="evidence" value="ECO:0007669"/>
    <property type="project" value="UniProtKB-SubCell"/>
</dbReference>
<evidence type="ECO:0000256" key="1">
    <source>
        <dbReference type="ARBA" id="ARBA00004141"/>
    </source>
</evidence>
<dbReference type="GO" id="GO:0140359">
    <property type="term" value="F:ABC-type transporter activity"/>
    <property type="evidence" value="ECO:0007669"/>
    <property type="project" value="InterPro"/>
</dbReference>
<feature type="transmembrane region" description="Helical" evidence="5">
    <location>
        <begin position="234"/>
        <end position="259"/>
    </location>
</feature>
<comment type="subcellular location">
    <subcellularLocation>
        <location evidence="1">Membrane</location>
        <topology evidence="1">Multi-pass membrane protein</topology>
    </subcellularLocation>
</comment>
<feature type="transmembrane region" description="Helical" evidence="5">
    <location>
        <begin position="352"/>
        <end position="375"/>
    </location>
</feature>
<evidence type="ECO:0000313" key="7">
    <source>
        <dbReference type="EMBL" id="MPM49790.1"/>
    </source>
</evidence>
<sequence>MSHPSTAQGTPARRPAWLIVTIREIVVKVTDRAFIIGTLTTLGLIVAGFAIGFLVSGRAQTTDVVVTTPDAAALARSVEAVAKQSDPRSSVHVSEASSDEAARAQVAAGDADVYLYHGDTGWSTTWESESDDGFITSLTDVLSAQTINDLAAQAGVSPEQISQQMAVNVELLNAGGTAGPIAFIATVVFGVLFMMSAMTYGMQIATSVIEEKQSRIVEILVAVIPIRELLAGKVIANTLIAAAQVMLLLGAGLIGLTFTPLSDLLPQFAGAAGWFLVFFLAGFLALACIWAAAGALGTRSEDLNQTSTPLMWVIMATYVAAFVATGTTRDILSFVPIVSAVLMPARLIDGTAAWWEPLAALASNLVFAALMVLLGERIYRRALLRTSGRLNWRQGLQLSE</sequence>
<feature type="transmembrane region" description="Helical" evidence="5">
    <location>
        <begin position="181"/>
        <end position="202"/>
    </location>
</feature>
<organism evidence="7">
    <name type="scientific">bioreactor metagenome</name>
    <dbReference type="NCBI Taxonomy" id="1076179"/>
    <lineage>
        <taxon>unclassified sequences</taxon>
        <taxon>metagenomes</taxon>
        <taxon>ecological metagenomes</taxon>
    </lineage>
</organism>
<proteinExistence type="predicted"/>
<evidence type="ECO:0000256" key="5">
    <source>
        <dbReference type="SAM" id="Phobius"/>
    </source>
</evidence>
<dbReference type="EMBL" id="VSSQ01012675">
    <property type="protein sequence ID" value="MPM49790.1"/>
    <property type="molecule type" value="Genomic_DNA"/>
</dbReference>
<name>A0A645A9E2_9ZZZZ</name>